<dbReference type="Pfam" id="PF07714">
    <property type="entry name" value="PK_Tyr_Ser-Thr"/>
    <property type="match status" value="2"/>
</dbReference>
<evidence type="ECO:0000256" key="7">
    <source>
        <dbReference type="PROSITE-ProRule" id="PRU00191"/>
    </source>
</evidence>
<dbReference type="SUPFAM" id="SSF56112">
    <property type="entry name" value="Protein kinase-like (PK-like)"/>
    <property type="match status" value="1"/>
</dbReference>
<dbReference type="InterPro" id="IPR008266">
    <property type="entry name" value="Tyr_kinase_AS"/>
</dbReference>
<feature type="binding site" evidence="8">
    <location>
        <position position="162"/>
    </location>
    <ligand>
        <name>ATP</name>
        <dbReference type="ChEBI" id="CHEBI:30616"/>
    </ligand>
</feature>
<dbReference type="PROSITE" id="PS00109">
    <property type="entry name" value="PROTEIN_KINASE_TYR"/>
    <property type="match status" value="1"/>
</dbReference>
<dbReference type="GO" id="GO:0004715">
    <property type="term" value="F:non-membrane spanning protein tyrosine kinase activity"/>
    <property type="evidence" value="ECO:0007669"/>
    <property type="project" value="UniProtKB-EC"/>
</dbReference>
<dbReference type="InterPro" id="IPR011009">
    <property type="entry name" value="Kinase-like_dom_sf"/>
</dbReference>
<dbReference type="SMART" id="SM00252">
    <property type="entry name" value="SH2"/>
    <property type="match status" value="1"/>
</dbReference>
<evidence type="ECO:0000256" key="2">
    <source>
        <dbReference type="ARBA" id="ARBA00022741"/>
    </source>
</evidence>
<dbReference type="InterPro" id="IPR050198">
    <property type="entry name" value="Non-receptor_tyrosine_kinases"/>
</dbReference>
<evidence type="ECO:0000256" key="8">
    <source>
        <dbReference type="PROSITE-ProRule" id="PRU10141"/>
    </source>
</evidence>
<dbReference type="Pfam" id="PF00017">
    <property type="entry name" value="SH2"/>
    <property type="match status" value="1"/>
</dbReference>
<dbReference type="Proteomes" id="UP000675881">
    <property type="component" value="Chromosome 11"/>
</dbReference>
<keyword evidence="5 9" id="KW-0829">Tyrosine-protein kinase</keyword>
<keyword evidence="11" id="KW-1185">Reference proteome</keyword>
<evidence type="ECO:0000313" key="11">
    <source>
        <dbReference type="Proteomes" id="UP000675881"/>
    </source>
</evidence>
<dbReference type="InterPro" id="IPR036860">
    <property type="entry name" value="SH2_dom_sf"/>
</dbReference>
<comment type="similarity">
    <text evidence="9">Belongs to the protein kinase superfamily. Tyr protein kinase family.</text>
</comment>
<organism evidence="10 11">
    <name type="scientific">Lepeophtheirus salmonis</name>
    <name type="common">Salmon louse</name>
    <name type="synonym">Caligus salmonis</name>
    <dbReference type="NCBI Taxonomy" id="72036"/>
    <lineage>
        <taxon>Eukaryota</taxon>
        <taxon>Metazoa</taxon>
        <taxon>Ecdysozoa</taxon>
        <taxon>Arthropoda</taxon>
        <taxon>Crustacea</taxon>
        <taxon>Multicrustacea</taxon>
        <taxon>Hexanauplia</taxon>
        <taxon>Copepoda</taxon>
        <taxon>Siphonostomatoida</taxon>
        <taxon>Caligidae</taxon>
        <taxon>Lepeophtheirus</taxon>
    </lineage>
</organism>
<evidence type="ECO:0000313" key="10">
    <source>
        <dbReference type="EMBL" id="CAF2811068.1"/>
    </source>
</evidence>
<keyword evidence="7" id="KW-0727">SH2 domain</keyword>
<dbReference type="Gene3D" id="1.10.510.10">
    <property type="entry name" value="Transferase(Phosphotransferase) domain 1"/>
    <property type="match status" value="2"/>
</dbReference>
<dbReference type="PROSITE" id="PS50001">
    <property type="entry name" value="SH2"/>
    <property type="match status" value="1"/>
</dbReference>
<evidence type="ECO:0000256" key="3">
    <source>
        <dbReference type="ARBA" id="ARBA00022777"/>
    </source>
</evidence>
<keyword evidence="2 8" id="KW-0547">Nucleotide-binding</keyword>
<dbReference type="PRINTS" id="PR00109">
    <property type="entry name" value="TYRKINASE"/>
</dbReference>
<protein>
    <recommendedName>
        <fullName evidence="9">Tyrosine-protein kinase</fullName>
        <ecNumber evidence="9">2.7.10.2</ecNumber>
    </recommendedName>
</protein>
<dbReference type="SUPFAM" id="SSF55550">
    <property type="entry name" value="SH2 domain"/>
    <property type="match status" value="1"/>
</dbReference>
<reference evidence="10" key="1">
    <citation type="submission" date="2021-02" db="EMBL/GenBank/DDBJ databases">
        <authorList>
            <person name="Bekaert M."/>
        </authorList>
    </citation>
    <scope>NUCLEOTIDE SEQUENCE</scope>
    <source>
        <strain evidence="10">IoA-00</strain>
    </source>
</reference>
<dbReference type="SMART" id="SM00219">
    <property type="entry name" value="TyrKc"/>
    <property type="match status" value="1"/>
</dbReference>
<accession>A0A7R8H1K1</accession>
<comment type="catalytic activity">
    <reaction evidence="6 9">
        <text>L-tyrosyl-[protein] + ATP = O-phospho-L-tyrosyl-[protein] + ADP + H(+)</text>
        <dbReference type="Rhea" id="RHEA:10596"/>
        <dbReference type="Rhea" id="RHEA-COMP:10136"/>
        <dbReference type="Rhea" id="RHEA-COMP:20101"/>
        <dbReference type="ChEBI" id="CHEBI:15378"/>
        <dbReference type="ChEBI" id="CHEBI:30616"/>
        <dbReference type="ChEBI" id="CHEBI:46858"/>
        <dbReference type="ChEBI" id="CHEBI:61978"/>
        <dbReference type="ChEBI" id="CHEBI:456216"/>
        <dbReference type="EC" id="2.7.10.2"/>
    </reaction>
</comment>
<dbReference type="InterPro" id="IPR000980">
    <property type="entry name" value="SH2"/>
</dbReference>
<dbReference type="EC" id="2.7.10.2" evidence="9"/>
<dbReference type="PROSITE" id="PS00107">
    <property type="entry name" value="PROTEIN_KINASE_ATP"/>
    <property type="match status" value="1"/>
</dbReference>
<proteinExistence type="inferred from homology"/>
<dbReference type="AlphaFoldDB" id="A0A7R8H1K1"/>
<name>A0A7R8H1K1_LEPSM</name>
<evidence type="ECO:0000256" key="5">
    <source>
        <dbReference type="ARBA" id="ARBA00023137"/>
    </source>
</evidence>
<gene>
    <name evidence="10" type="ORF">LSAA_3235</name>
</gene>
<evidence type="ECO:0000256" key="1">
    <source>
        <dbReference type="ARBA" id="ARBA00022679"/>
    </source>
</evidence>
<keyword evidence="4 8" id="KW-0067">ATP-binding</keyword>
<dbReference type="EMBL" id="HG994590">
    <property type="protein sequence ID" value="CAF2811068.1"/>
    <property type="molecule type" value="Genomic_DNA"/>
</dbReference>
<dbReference type="GO" id="GO:0002009">
    <property type="term" value="P:morphogenesis of an epithelium"/>
    <property type="evidence" value="ECO:0007669"/>
    <property type="project" value="UniProtKB-ARBA"/>
</dbReference>
<dbReference type="InterPro" id="IPR020635">
    <property type="entry name" value="Tyr_kinase_cat_dom"/>
</dbReference>
<dbReference type="PROSITE" id="PS50011">
    <property type="entry name" value="PROTEIN_KINASE_DOM"/>
    <property type="match status" value="1"/>
</dbReference>
<dbReference type="InterPro" id="IPR017441">
    <property type="entry name" value="Protein_kinase_ATP_BS"/>
</dbReference>
<sequence>MVGKKNTFEMELWFFGRIDQVRSSEFLLHPVNIQGSFLVRNSEREEMDYTLVVKNYCYKQDKFEILKYKINFNNGKFFVSTKQKFESLPDLINAFQEGIQRGIACQLTTPCQIVRDANIGLVAINRWELPRNEIEFGRKIGSGHFGTVHMGVWRGSVAVAIKALKSDSDLLLDHGDLLNLLRSDEEHSLFDFDDLLRISLDITNGMCAVSKKGIVHRDIAARNILIDKWYRAKVGDFGMSCDTDYVGVGGTDRSSQQRVMSGLLELFLWETFSYGESPYATIEPSKIIKKVNIGYRLDIPKMPMSSNDREEDQRHKEKIYKIMLLCWCKLPEERPSFIELRQLLKDFKNVSDEKLNYDYADYERRNGYQKKKKTKKKTQVYLAHFNTSKVVPHSRKLPRYYVSSSESGGLCSVHIGLSSKSSVFCSGCSVSSSDSGGSCSEYATSYTSDFCKEASILNNSTH</sequence>
<dbReference type="OrthoDB" id="6361293at2759"/>
<keyword evidence="1 9" id="KW-0808">Transferase</keyword>
<dbReference type="Gene3D" id="3.30.200.20">
    <property type="entry name" value="Phosphorylase Kinase, domain 1"/>
    <property type="match status" value="1"/>
</dbReference>
<dbReference type="PANTHER" id="PTHR24418">
    <property type="entry name" value="TYROSINE-PROTEIN KINASE"/>
    <property type="match status" value="1"/>
</dbReference>
<evidence type="ECO:0000256" key="6">
    <source>
        <dbReference type="ARBA" id="ARBA00051245"/>
    </source>
</evidence>
<evidence type="ECO:0000256" key="4">
    <source>
        <dbReference type="ARBA" id="ARBA00022840"/>
    </source>
</evidence>
<dbReference type="GO" id="GO:0005524">
    <property type="term" value="F:ATP binding"/>
    <property type="evidence" value="ECO:0007669"/>
    <property type="project" value="UniProtKB-UniRule"/>
</dbReference>
<evidence type="ECO:0000256" key="9">
    <source>
        <dbReference type="RuleBase" id="RU362096"/>
    </source>
</evidence>
<dbReference type="InterPro" id="IPR001245">
    <property type="entry name" value="Ser-Thr/Tyr_kinase_cat_dom"/>
</dbReference>
<keyword evidence="3 9" id="KW-0418">Kinase</keyword>
<dbReference type="InterPro" id="IPR000719">
    <property type="entry name" value="Prot_kinase_dom"/>
</dbReference>
<dbReference type="Gene3D" id="3.30.505.10">
    <property type="entry name" value="SH2 domain"/>
    <property type="match status" value="1"/>
</dbReference>